<feature type="chain" id="PRO_5003699835" evidence="2">
    <location>
        <begin position="26"/>
        <end position="273"/>
    </location>
</feature>
<evidence type="ECO:0000313" key="4">
    <source>
        <dbReference type="EMBL" id="EIM72656.1"/>
    </source>
</evidence>
<name>I5BSV4_9HYPH</name>
<organism evidence="4 5">
    <name type="scientific">Nitratireductor aquibiodomus RA22</name>
    <dbReference type="NCBI Taxonomy" id="1189611"/>
    <lineage>
        <taxon>Bacteria</taxon>
        <taxon>Pseudomonadati</taxon>
        <taxon>Pseudomonadota</taxon>
        <taxon>Alphaproteobacteria</taxon>
        <taxon>Hyphomicrobiales</taxon>
        <taxon>Phyllobacteriaceae</taxon>
        <taxon>Nitratireductor</taxon>
    </lineage>
</organism>
<evidence type="ECO:0000313" key="5">
    <source>
        <dbReference type="Proteomes" id="UP000004622"/>
    </source>
</evidence>
<dbReference type="SUPFAM" id="SSF53850">
    <property type="entry name" value="Periplasmic binding protein-like II"/>
    <property type="match status" value="1"/>
</dbReference>
<dbReference type="Proteomes" id="UP000004622">
    <property type="component" value="Unassembled WGS sequence"/>
</dbReference>
<gene>
    <name evidence="4" type="ORF">A33O_18459</name>
</gene>
<protein>
    <submittedName>
        <fullName evidence="4">ABC-type amino acid transporter periplasmic binding protein</fullName>
    </submittedName>
</protein>
<proteinExistence type="predicted"/>
<evidence type="ECO:0000256" key="1">
    <source>
        <dbReference type="ARBA" id="ARBA00022729"/>
    </source>
</evidence>
<dbReference type="PANTHER" id="PTHR35936">
    <property type="entry name" value="MEMBRANE-BOUND LYTIC MUREIN TRANSGLYCOSYLASE F"/>
    <property type="match status" value="1"/>
</dbReference>
<feature type="signal peptide" evidence="2">
    <location>
        <begin position="1"/>
        <end position="25"/>
    </location>
</feature>
<dbReference type="Pfam" id="PF00497">
    <property type="entry name" value="SBP_bac_3"/>
    <property type="match status" value="1"/>
</dbReference>
<dbReference type="SMART" id="SM00062">
    <property type="entry name" value="PBPb"/>
    <property type="match status" value="1"/>
</dbReference>
<sequence length="273" mass="29789">MRNLIRNTVIAAATLMAAAFSAANANEASAGEALDRVIAEKKLVVGVAPWNRFVLLNPKSGEYEGFIVDDIRNLEAMTGIKVELVNTTWSGLIAGLQAGKWDVIMSGLGATPERAISVAFSDPIGYLSSTAMVRADSDFKSLADLDREENTITVVSGTAAHQFTTRTFKRAKINPLSDTGAAVLEVMQNRAAAYVGDSVSNALRAKERPTELRDLKFASDETEWTTMNHAVRYSDLDLLTLLNTYVRSMRLRGWYGDLAKKWELPTELATGPQ</sequence>
<dbReference type="OrthoDB" id="9791339at2"/>
<dbReference type="PANTHER" id="PTHR35936:SF17">
    <property type="entry name" value="ARGININE-BINDING EXTRACELLULAR PROTEIN ARTP"/>
    <property type="match status" value="1"/>
</dbReference>
<dbReference type="EMBL" id="AJXZ01000049">
    <property type="protein sequence ID" value="EIM72656.1"/>
    <property type="molecule type" value="Genomic_DNA"/>
</dbReference>
<feature type="domain" description="Solute-binding protein family 3/N-terminal" evidence="3">
    <location>
        <begin position="42"/>
        <end position="266"/>
    </location>
</feature>
<dbReference type="AlphaFoldDB" id="I5BSV4"/>
<evidence type="ECO:0000256" key="2">
    <source>
        <dbReference type="SAM" id="SignalP"/>
    </source>
</evidence>
<evidence type="ECO:0000259" key="3">
    <source>
        <dbReference type="SMART" id="SM00062"/>
    </source>
</evidence>
<keyword evidence="1 2" id="KW-0732">Signal</keyword>
<dbReference type="Gene3D" id="3.40.190.10">
    <property type="entry name" value="Periplasmic binding protein-like II"/>
    <property type="match status" value="2"/>
</dbReference>
<accession>I5BSV4</accession>
<dbReference type="InterPro" id="IPR001638">
    <property type="entry name" value="Solute-binding_3/MltF_N"/>
</dbReference>
<dbReference type="RefSeq" id="WP_007009963.1">
    <property type="nucleotide sequence ID" value="NZ_AJXZ01000049.1"/>
</dbReference>
<dbReference type="PATRIC" id="fig|1189611.3.peg.3723"/>
<reference evidence="4 5" key="1">
    <citation type="journal article" date="2012" name="J. Bacteriol.">
        <title>Genome Sequence of Nitratireductor aquibiodomus Strain RA22.</title>
        <authorList>
            <person name="Singh A."/>
            <person name="Jangir P.K."/>
            <person name="Kumari C."/>
            <person name="Sharma R."/>
        </authorList>
    </citation>
    <scope>NUCLEOTIDE SEQUENCE [LARGE SCALE GENOMIC DNA]</scope>
    <source>
        <strain evidence="4 5">RA22</strain>
    </source>
</reference>
<comment type="caution">
    <text evidence="4">The sequence shown here is derived from an EMBL/GenBank/DDBJ whole genome shotgun (WGS) entry which is preliminary data.</text>
</comment>